<sequence>MDLETGKYHIFSLATQKMVGLHAGDDLNYGGHASPVFADDDADPRWMLQKVNNGKYLIKPLYALNVLAGIHGTELFAFREEKHQFGDDGPCFWTILPTDDDSIFEITKEDTVEGWTVRNDKINIAPLSYSDKNKFVIRPDTSFRTSEEMREAREAESPPVEDWDILEH</sequence>
<feature type="compositionally biased region" description="Acidic residues" evidence="1">
    <location>
        <begin position="159"/>
        <end position="168"/>
    </location>
</feature>
<dbReference type="AlphaFoldDB" id="A0AAV9X868"/>
<evidence type="ECO:0000256" key="1">
    <source>
        <dbReference type="SAM" id="MobiDB-lite"/>
    </source>
</evidence>
<evidence type="ECO:0000313" key="2">
    <source>
        <dbReference type="EMBL" id="KAK6537247.1"/>
    </source>
</evidence>
<dbReference type="GO" id="GO:0004867">
    <property type="term" value="F:serine-type endopeptidase inhibitor activity"/>
    <property type="evidence" value="ECO:0007669"/>
    <property type="project" value="InterPro"/>
</dbReference>
<gene>
    <name evidence="2" type="ORF">TWF694_011442</name>
</gene>
<feature type="compositionally biased region" description="Basic and acidic residues" evidence="1">
    <location>
        <begin position="146"/>
        <end position="156"/>
    </location>
</feature>
<comment type="caution">
    <text evidence="2">The sequence shown here is derived from an EMBL/GenBank/DDBJ whole genome shotgun (WGS) entry which is preliminary data.</text>
</comment>
<proteinExistence type="predicted"/>
<keyword evidence="3" id="KW-1185">Reference proteome</keyword>
<name>A0AAV9X868_9PEZI</name>
<protein>
    <recommendedName>
        <fullName evidence="4">Ricin B lectin domain-containing protein</fullName>
    </recommendedName>
</protein>
<dbReference type="Pfam" id="PF16850">
    <property type="entry name" value="Inhibitor_I66"/>
    <property type="match status" value="1"/>
</dbReference>
<feature type="region of interest" description="Disordered" evidence="1">
    <location>
        <begin position="146"/>
        <end position="168"/>
    </location>
</feature>
<dbReference type="Gene3D" id="2.80.10.50">
    <property type="match status" value="1"/>
</dbReference>
<evidence type="ECO:0008006" key="4">
    <source>
        <dbReference type="Google" id="ProtNLM"/>
    </source>
</evidence>
<dbReference type="Proteomes" id="UP001365542">
    <property type="component" value="Unassembled WGS sequence"/>
</dbReference>
<dbReference type="EMBL" id="JAVHJO010000009">
    <property type="protein sequence ID" value="KAK6537247.1"/>
    <property type="molecule type" value="Genomic_DNA"/>
</dbReference>
<evidence type="ECO:0000313" key="3">
    <source>
        <dbReference type="Proteomes" id="UP001365542"/>
    </source>
</evidence>
<organism evidence="2 3">
    <name type="scientific">Orbilia ellipsospora</name>
    <dbReference type="NCBI Taxonomy" id="2528407"/>
    <lineage>
        <taxon>Eukaryota</taxon>
        <taxon>Fungi</taxon>
        <taxon>Dikarya</taxon>
        <taxon>Ascomycota</taxon>
        <taxon>Pezizomycotina</taxon>
        <taxon>Orbiliomycetes</taxon>
        <taxon>Orbiliales</taxon>
        <taxon>Orbiliaceae</taxon>
        <taxon>Orbilia</taxon>
    </lineage>
</organism>
<dbReference type="InterPro" id="IPR031755">
    <property type="entry name" value="Inhibitor_I66"/>
</dbReference>
<accession>A0AAV9X868</accession>
<reference evidence="2 3" key="1">
    <citation type="submission" date="2019-10" db="EMBL/GenBank/DDBJ databases">
        <authorList>
            <person name="Palmer J.M."/>
        </authorList>
    </citation>
    <scope>NUCLEOTIDE SEQUENCE [LARGE SCALE GENOMIC DNA]</scope>
    <source>
        <strain evidence="2 3">TWF694</strain>
    </source>
</reference>